<protein>
    <recommendedName>
        <fullName evidence="3">DUF3793 family protein</fullName>
    </recommendedName>
</protein>
<evidence type="ECO:0000313" key="1">
    <source>
        <dbReference type="EMBL" id="BCK85065.1"/>
    </source>
</evidence>
<keyword evidence="2" id="KW-1185">Reference proteome</keyword>
<dbReference type="Pfam" id="PF12672">
    <property type="entry name" value="DUF3793"/>
    <property type="match status" value="1"/>
</dbReference>
<gene>
    <name evidence="1" type="ORF">MM59RIKEN_23840</name>
</gene>
<evidence type="ECO:0008006" key="3">
    <source>
        <dbReference type="Google" id="ProtNLM"/>
    </source>
</evidence>
<dbReference type="Proteomes" id="UP000679848">
    <property type="component" value="Chromosome"/>
</dbReference>
<organism evidence="1 2">
    <name type="scientific">Pusillibacter faecalis</name>
    <dbReference type="NCBI Taxonomy" id="2714358"/>
    <lineage>
        <taxon>Bacteria</taxon>
        <taxon>Bacillati</taxon>
        <taxon>Bacillota</taxon>
        <taxon>Clostridia</taxon>
        <taxon>Eubacteriales</taxon>
        <taxon>Oscillospiraceae</taxon>
        <taxon>Pusillibacter</taxon>
    </lineage>
</organism>
<dbReference type="KEGG" id="pfaa:MM59RIKEN_23840"/>
<reference evidence="1" key="1">
    <citation type="submission" date="2020-09" db="EMBL/GenBank/DDBJ databases">
        <title>New species isolated from human feces.</title>
        <authorList>
            <person name="Kitahara M."/>
            <person name="Shigeno Y."/>
            <person name="Shime M."/>
            <person name="Matsumoto Y."/>
            <person name="Nakamura S."/>
            <person name="Motooka D."/>
            <person name="Fukuoka S."/>
            <person name="Nishikawa H."/>
            <person name="Benno Y."/>
        </authorList>
    </citation>
    <scope>NUCLEOTIDE SEQUENCE</scope>
    <source>
        <strain evidence="1">MM59</strain>
    </source>
</reference>
<evidence type="ECO:0000313" key="2">
    <source>
        <dbReference type="Proteomes" id="UP000679848"/>
    </source>
</evidence>
<sequence>MGRLFEELLVEQCAPTLTGLKPASLFRYQADDRIESVQAAVHWARELEPYGITVRVLKVCPKTGASLIYLYRKTELLRLLAEPAVLNFLKGSGYETEGGGDQLLRQLSRRLCLEEEFPHEIGVFLGYPLEDVEGFIRHRGRNFSLCGYWKVYGDPEEAQIKFERYRCCTVHCMEQLRSGVSIIRMIAA</sequence>
<dbReference type="InterPro" id="IPR024523">
    <property type="entry name" value="DUF3793"/>
</dbReference>
<accession>A0A810QEP5</accession>
<name>A0A810QEP5_9FIRM</name>
<dbReference type="RefSeq" id="WP_213543366.1">
    <property type="nucleotide sequence ID" value="NZ_AP023420.1"/>
</dbReference>
<dbReference type="EMBL" id="AP023420">
    <property type="protein sequence ID" value="BCK85065.1"/>
    <property type="molecule type" value="Genomic_DNA"/>
</dbReference>
<dbReference type="AlphaFoldDB" id="A0A810QEP5"/>
<proteinExistence type="predicted"/>